<accession>A0A0A9WK40</accession>
<reference evidence="1" key="1">
    <citation type="journal article" date="2014" name="PLoS ONE">
        <title>Transcriptome-Based Identification of ABC Transporters in the Western Tarnished Plant Bug Lygus hesperus.</title>
        <authorList>
            <person name="Hull J.J."/>
            <person name="Chaney K."/>
            <person name="Geib S.M."/>
            <person name="Fabrick J.A."/>
            <person name="Brent C.S."/>
            <person name="Walsh D."/>
            <person name="Lavine L.C."/>
        </authorList>
    </citation>
    <scope>NUCLEOTIDE SEQUENCE</scope>
</reference>
<dbReference type="GO" id="GO:0016874">
    <property type="term" value="F:ligase activity"/>
    <property type="evidence" value="ECO:0007669"/>
    <property type="project" value="UniProtKB-KW"/>
</dbReference>
<reference evidence="1" key="2">
    <citation type="submission" date="2014-07" db="EMBL/GenBank/DDBJ databases">
        <authorList>
            <person name="Hull J."/>
        </authorList>
    </citation>
    <scope>NUCLEOTIDE SEQUENCE</scope>
</reference>
<gene>
    <name evidence="1" type="primary">metG_14</name>
    <name evidence="1" type="ORF">CM83_104023</name>
</gene>
<protein>
    <submittedName>
        <fullName evidence="1">Methionine--tRNA ligase</fullName>
    </submittedName>
</protein>
<proteinExistence type="predicted"/>
<keyword evidence="1" id="KW-0436">Ligase</keyword>
<sequence length="128" mass="13266">KYRSRCYASFLPSYGLSIYSPSLCCDSVFDLEIVFDDSVSDDSDVISECGGFVRTTIPSCPSVLSSVNPTHWYPSLGTASMCGVLACASCIGGGGGIGYSDSCGSSSPVCNGVTLCVLYVSSICDLTC</sequence>
<dbReference type="AlphaFoldDB" id="A0A0A9WK40"/>
<name>A0A0A9WK40_LYGHE</name>
<organism evidence="1">
    <name type="scientific">Lygus hesperus</name>
    <name type="common">Western plant bug</name>
    <dbReference type="NCBI Taxonomy" id="30085"/>
    <lineage>
        <taxon>Eukaryota</taxon>
        <taxon>Metazoa</taxon>
        <taxon>Ecdysozoa</taxon>
        <taxon>Arthropoda</taxon>
        <taxon>Hexapoda</taxon>
        <taxon>Insecta</taxon>
        <taxon>Pterygota</taxon>
        <taxon>Neoptera</taxon>
        <taxon>Paraneoptera</taxon>
        <taxon>Hemiptera</taxon>
        <taxon>Heteroptera</taxon>
        <taxon>Panheteroptera</taxon>
        <taxon>Cimicomorpha</taxon>
        <taxon>Miridae</taxon>
        <taxon>Mirini</taxon>
        <taxon>Lygus</taxon>
    </lineage>
</organism>
<dbReference type="EMBL" id="GBHO01035500">
    <property type="protein sequence ID" value="JAG08104.1"/>
    <property type="molecule type" value="Transcribed_RNA"/>
</dbReference>
<evidence type="ECO:0000313" key="1">
    <source>
        <dbReference type="EMBL" id="JAG08104.1"/>
    </source>
</evidence>
<feature type="non-terminal residue" evidence="1">
    <location>
        <position position="1"/>
    </location>
</feature>